<evidence type="ECO:0000256" key="1">
    <source>
        <dbReference type="ARBA" id="ARBA00002724"/>
    </source>
</evidence>
<keyword evidence="7 13" id="KW-0808">Transferase</keyword>
<comment type="similarity">
    <text evidence="13">Belongs to the class I-like SAM-binding methyltransferase superfamily. RsmB/NOP family.</text>
</comment>
<feature type="binding site" evidence="13">
    <location>
        <position position="263"/>
    </location>
    <ligand>
        <name>S-adenosyl-L-methionine</name>
        <dbReference type="ChEBI" id="CHEBI:59789"/>
    </ligand>
</feature>
<dbReference type="Pfam" id="PF01029">
    <property type="entry name" value="NusB"/>
    <property type="match status" value="1"/>
</dbReference>
<organism evidence="15 16">
    <name type="scientific">Chthoniobacter flavus Ellin428</name>
    <dbReference type="NCBI Taxonomy" id="497964"/>
    <lineage>
        <taxon>Bacteria</taxon>
        <taxon>Pseudomonadati</taxon>
        <taxon>Verrucomicrobiota</taxon>
        <taxon>Spartobacteria</taxon>
        <taxon>Chthoniobacterales</taxon>
        <taxon>Chthoniobacteraceae</taxon>
        <taxon>Chthoniobacter</taxon>
    </lineage>
</organism>
<dbReference type="RefSeq" id="WP_006979364.1">
    <property type="nucleotide sequence ID" value="NZ_ABVL01000005.1"/>
</dbReference>
<evidence type="ECO:0000313" key="16">
    <source>
        <dbReference type="Proteomes" id="UP000005824"/>
    </source>
</evidence>
<keyword evidence="6 13" id="KW-0489">Methyltransferase</keyword>
<dbReference type="InterPro" id="IPR006027">
    <property type="entry name" value="NusB_RsmB_TIM44"/>
</dbReference>
<evidence type="ECO:0000256" key="10">
    <source>
        <dbReference type="ARBA" id="ARBA00030399"/>
    </source>
</evidence>
<dbReference type="EC" id="2.1.1.176" evidence="3"/>
<dbReference type="InterPro" id="IPR004573">
    <property type="entry name" value="rRNA_ssu_MeTfrase_B"/>
</dbReference>
<dbReference type="AlphaFoldDB" id="B4CZF1"/>
<evidence type="ECO:0000256" key="13">
    <source>
        <dbReference type="PROSITE-ProRule" id="PRU01023"/>
    </source>
</evidence>
<gene>
    <name evidence="15" type="ORF">CfE428DRAFT_2039</name>
</gene>
<evidence type="ECO:0000256" key="8">
    <source>
        <dbReference type="ARBA" id="ARBA00022691"/>
    </source>
</evidence>
<dbReference type="InParanoid" id="B4CZF1"/>
<dbReference type="EMBL" id="ABVL01000005">
    <property type="protein sequence ID" value="EDY20115.1"/>
    <property type="molecule type" value="Genomic_DNA"/>
</dbReference>
<dbReference type="GO" id="GO:0006355">
    <property type="term" value="P:regulation of DNA-templated transcription"/>
    <property type="evidence" value="ECO:0007669"/>
    <property type="project" value="InterPro"/>
</dbReference>
<dbReference type="NCBIfam" id="TIGR00563">
    <property type="entry name" value="rsmB"/>
    <property type="match status" value="1"/>
</dbReference>
<evidence type="ECO:0000256" key="7">
    <source>
        <dbReference type="ARBA" id="ARBA00022679"/>
    </source>
</evidence>
<evidence type="ECO:0000259" key="14">
    <source>
        <dbReference type="PROSITE" id="PS51686"/>
    </source>
</evidence>
<feature type="binding site" evidence="13">
    <location>
        <position position="309"/>
    </location>
    <ligand>
        <name>S-adenosyl-L-methionine</name>
        <dbReference type="ChEBI" id="CHEBI:59789"/>
    </ligand>
</feature>
<name>B4CZF1_9BACT</name>
<evidence type="ECO:0000256" key="9">
    <source>
        <dbReference type="ARBA" id="ARBA00022884"/>
    </source>
</evidence>
<dbReference type="PANTHER" id="PTHR22807:SF61">
    <property type="entry name" value="NOL1_NOP2_SUN FAMILY PROTEIN _ ANTITERMINATION NUSB DOMAIN-CONTAINING PROTEIN"/>
    <property type="match status" value="1"/>
</dbReference>
<accession>B4CZF1</accession>
<dbReference type="Pfam" id="PF01189">
    <property type="entry name" value="Methyltr_RsmB-F"/>
    <property type="match status" value="1"/>
</dbReference>
<dbReference type="CDD" id="cd02440">
    <property type="entry name" value="AdoMet_MTases"/>
    <property type="match status" value="1"/>
</dbReference>
<dbReference type="PRINTS" id="PR02008">
    <property type="entry name" value="RCMTFAMILY"/>
</dbReference>
<dbReference type="Pfam" id="PF22458">
    <property type="entry name" value="RsmF-B_ferredox"/>
    <property type="match status" value="1"/>
</dbReference>
<comment type="caution">
    <text evidence="15">The sequence shown here is derived from an EMBL/GenBank/DDBJ whole genome shotgun (WGS) entry which is preliminary data.</text>
</comment>
<evidence type="ECO:0000256" key="6">
    <source>
        <dbReference type="ARBA" id="ARBA00022603"/>
    </source>
</evidence>
<evidence type="ECO:0000256" key="12">
    <source>
        <dbReference type="ARBA" id="ARBA00047283"/>
    </source>
</evidence>
<evidence type="ECO:0000256" key="4">
    <source>
        <dbReference type="ARBA" id="ARBA00022490"/>
    </source>
</evidence>
<dbReference type="SUPFAM" id="SSF53335">
    <property type="entry name" value="S-adenosyl-L-methionine-dependent methyltransferases"/>
    <property type="match status" value="1"/>
</dbReference>
<comment type="catalytic activity">
    <reaction evidence="12">
        <text>cytidine(967) in 16S rRNA + S-adenosyl-L-methionine = 5-methylcytidine(967) in 16S rRNA + S-adenosyl-L-homocysteine + H(+)</text>
        <dbReference type="Rhea" id="RHEA:42748"/>
        <dbReference type="Rhea" id="RHEA-COMP:10219"/>
        <dbReference type="Rhea" id="RHEA-COMP:10220"/>
        <dbReference type="ChEBI" id="CHEBI:15378"/>
        <dbReference type="ChEBI" id="CHEBI:57856"/>
        <dbReference type="ChEBI" id="CHEBI:59789"/>
        <dbReference type="ChEBI" id="CHEBI:74483"/>
        <dbReference type="ChEBI" id="CHEBI:82748"/>
        <dbReference type="EC" id="2.1.1.176"/>
    </reaction>
</comment>
<dbReference type="InterPro" id="IPR035926">
    <property type="entry name" value="NusB-like_sf"/>
</dbReference>
<dbReference type="Gene3D" id="3.40.50.150">
    <property type="entry name" value="Vaccinia Virus protein VP39"/>
    <property type="match status" value="1"/>
</dbReference>
<dbReference type="GO" id="GO:0005737">
    <property type="term" value="C:cytoplasm"/>
    <property type="evidence" value="ECO:0007669"/>
    <property type="project" value="UniProtKB-SubCell"/>
</dbReference>
<dbReference type="Gene3D" id="1.10.940.10">
    <property type="entry name" value="NusB-like"/>
    <property type="match status" value="1"/>
</dbReference>
<protein>
    <recommendedName>
        <fullName evidence="3">16S rRNA (cytosine(967)-C(5))-methyltransferase</fullName>
        <ecNumber evidence="3">2.1.1.176</ecNumber>
    </recommendedName>
    <alternativeName>
        <fullName evidence="10">16S rRNA m5C967 methyltransferase</fullName>
    </alternativeName>
    <alternativeName>
        <fullName evidence="11">rRNA (cytosine-C(5)-)-methyltransferase RsmB</fullName>
    </alternativeName>
</protein>
<dbReference type="PROSITE" id="PS51686">
    <property type="entry name" value="SAM_MT_RSMB_NOP"/>
    <property type="match status" value="1"/>
</dbReference>
<keyword evidence="16" id="KW-1185">Reference proteome</keyword>
<dbReference type="InterPro" id="IPR001678">
    <property type="entry name" value="MeTrfase_RsmB-F_NOP2_dom"/>
</dbReference>
<evidence type="ECO:0000256" key="11">
    <source>
        <dbReference type="ARBA" id="ARBA00031088"/>
    </source>
</evidence>
<feature type="active site" description="Nucleophile" evidence="13">
    <location>
        <position position="362"/>
    </location>
</feature>
<keyword evidence="9 13" id="KW-0694">RNA-binding</keyword>
<dbReference type="InterPro" id="IPR049560">
    <property type="entry name" value="MeTrfase_RsmB-F_NOP2_cat"/>
</dbReference>
<comment type="subcellular location">
    <subcellularLocation>
        <location evidence="2">Cytoplasm</location>
    </subcellularLocation>
</comment>
<proteinExistence type="inferred from homology"/>
<dbReference type="FunCoup" id="B4CZF1">
    <property type="interactions" value="479"/>
</dbReference>
<comment type="function">
    <text evidence="1">Specifically methylates the cytosine at position 967 (m5C967) of 16S rRNA.</text>
</comment>
<dbReference type="GO" id="GO:0003723">
    <property type="term" value="F:RNA binding"/>
    <property type="evidence" value="ECO:0007669"/>
    <property type="project" value="UniProtKB-UniRule"/>
</dbReference>
<reference evidence="15 16" key="1">
    <citation type="journal article" date="2011" name="J. Bacteriol.">
        <title>Genome sequence of Chthoniobacter flavus Ellin428, an aerobic heterotrophic soil bacterium.</title>
        <authorList>
            <person name="Kant R."/>
            <person name="van Passel M.W."/>
            <person name="Palva A."/>
            <person name="Lucas S."/>
            <person name="Lapidus A."/>
            <person name="Glavina Del Rio T."/>
            <person name="Dalin E."/>
            <person name="Tice H."/>
            <person name="Bruce D."/>
            <person name="Goodwin L."/>
            <person name="Pitluck S."/>
            <person name="Larimer F.W."/>
            <person name="Land M.L."/>
            <person name="Hauser L."/>
            <person name="Sangwan P."/>
            <person name="de Vos W.M."/>
            <person name="Janssen P.H."/>
            <person name="Smidt H."/>
        </authorList>
    </citation>
    <scope>NUCLEOTIDE SEQUENCE [LARGE SCALE GENOMIC DNA]</scope>
    <source>
        <strain evidence="15 16">Ellin428</strain>
    </source>
</reference>
<evidence type="ECO:0000256" key="3">
    <source>
        <dbReference type="ARBA" id="ARBA00012140"/>
    </source>
</evidence>
<evidence type="ECO:0000256" key="2">
    <source>
        <dbReference type="ARBA" id="ARBA00004496"/>
    </source>
</evidence>
<dbReference type="InterPro" id="IPR054728">
    <property type="entry name" value="RsmB-like_ferredoxin"/>
</dbReference>
<feature type="binding site" evidence="13">
    <location>
        <position position="290"/>
    </location>
    <ligand>
        <name>S-adenosyl-L-methionine</name>
        <dbReference type="ChEBI" id="CHEBI:59789"/>
    </ligand>
</feature>
<dbReference type="PANTHER" id="PTHR22807">
    <property type="entry name" value="NOP2 YEAST -RELATED NOL1/NOP2/FMU SUN DOMAIN-CONTAINING"/>
    <property type="match status" value="1"/>
</dbReference>
<dbReference type="eggNOG" id="COG0144">
    <property type="taxonomic scope" value="Bacteria"/>
</dbReference>
<dbReference type="STRING" id="497964.CfE428DRAFT_2039"/>
<feature type="binding site" evidence="13">
    <location>
        <begin position="239"/>
        <end position="245"/>
    </location>
    <ligand>
        <name>S-adenosyl-L-methionine</name>
        <dbReference type="ChEBI" id="CHEBI:59789"/>
    </ligand>
</feature>
<evidence type="ECO:0000313" key="15">
    <source>
        <dbReference type="EMBL" id="EDY20115.1"/>
    </source>
</evidence>
<dbReference type="InterPro" id="IPR023267">
    <property type="entry name" value="RCMT"/>
</dbReference>
<keyword evidence="8 13" id="KW-0949">S-adenosyl-L-methionine</keyword>
<dbReference type="Gene3D" id="3.30.70.1170">
    <property type="entry name" value="Sun protein, domain 3"/>
    <property type="match status" value="1"/>
</dbReference>
<sequence>MNPRQSCVLALLEWEKGKYFSDEILHTSLEKNPMQPLDRAFFMETFFGVLRNLSRLDFLIGQLREGRIDPQTRAVLRLGLYQIFHMRTAPHAAVNESVALGGRARGLVNAILRRALREKEALESDLLAASSAVRTSHPEFLIARWEEVFGPEATRILCEWNNEPADVHVRANGLRVTVGELLRSSTSAMPSPVHPLAIKVEHIPPSWIAMGLCYVQDPSTLLSCDLLAPQPGETVLDACAAPGGKTTYLAQLMHDQGRIIACDLYDSRVARLRENLKRLGVTIARAIRHDCMQAGPPLDPDSFDRILVDAPCSNTGVIRRRVDVRWRLTEEDFIRMPAQQLALLRRTATLLKPGGTLVYSTCSLEPEENDLLVEKVCAAIPSLRFVESRRALPFVDRIDGAFAAKFVREK</sequence>
<dbReference type="SUPFAM" id="SSF48013">
    <property type="entry name" value="NusB-like"/>
    <property type="match status" value="1"/>
</dbReference>
<evidence type="ECO:0000256" key="5">
    <source>
        <dbReference type="ARBA" id="ARBA00022552"/>
    </source>
</evidence>
<dbReference type="InterPro" id="IPR029063">
    <property type="entry name" value="SAM-dependent_MTases_sf"/>
</dbReference>
<keyword evidence="5" id="KW-0698">rRNA processing</keyword>
<dbReference type="GO" id="GO:0008649">
    <property type="term" value="F:rRNA methyltransferase activity"/>
    <property type="evidence" value="ECO:0007669"/>
    <property type="project" value="InterPro"/>
</dbReference>
<keyword evidence="4" id="KW-0963">Cytoplasm</keyword>
<dbReference type="Proteomes" id="UP000005824">
    <property type="component" value="Unassembled WGS sequence"/>
</dbReference>
<feature type="domain" description="SAM-dependent MTase RsmB/NOP-type" evidence="14">
    <location>
        <begin position="142"/>
        <end position="410"/>
    </location>
</feature>